<gene>
    <name evidence="2" type="ORF">WJ33_10800</name>
</gene>
<dbReference type="RefSeq" id="WP_157636166.1">
    <property type="nucleotide sequence ID" value="NZ_LOXM01000301.1"/>
</dbReference>
<proteinExistence type="predicted"/>
<feature type="region of interest" description="Disordered" evidence="1">
    <location>
        <begin position="1"/>
        <end position="54"/>
    </location>
</feature>
<dbReference type="EMBL" id="LOXM01000301">
    <property type="protein sequence ID" value="KVG52151.1"/>
    <property type="molecule type" value="Genomic_DNA"/>
</dbReference>
<reference evidence="2 3" key="1">
    <citation type="submission" date="2015-11" db="EMBL/GenBank/DDBJ databases">
        <title>Expanding the genomic diversity of Burkholderia species for the development of highly accurate diagnostics.</title>
        <authorList>
            <person name="Sahl J."/>
            <person name="Keim P."/>
            <person name="Wagner D."/>
        </authorList>
    </citation>
    <scope>NUCLEOTIDE SEQUENCE [LARGE SCALE GENOMIC DNA]</scope>
    <source>
        <strain evidence="2 3">MSMB2036</strain>
    </source>
</reference>
<accession>A0A103QML1</accession>
<evidence type="ECO:0000313" key="3">
    <source>
        <dbReference type="Proteomes" id="UP000064029"/>
    </source>
</evidence>
<organism evidence="2 3">
    <name type="scientific">Burkholderia ubonensis</name>
    <dbReference type="NCBI Taxonomy" id="101571"/>
    <lineage>
        <taxon>Bacteria</taxon>
        <taxon>Pseudomonadati</taxon>
        <taxon>Pseudomonadota</taxon>
        <taxon>Betaproteobacteria</taxon>
        <taxon>Burkholderiales</taxon>
        <taxon>Burkholderiaceae</taxon>
        <taxon>Burkholderia</taxon>
        <taxon>Burkholderia cepacia complex</taxon>
    </lineage>
</organism>
<dbReference type="AlphaFoldDB" id="A0A103QML1"/>
<comment type="caution">
    <text evidence="2">The sequence shown here is derived from an EMBL/GenBank/DDBJ whole genome shotgun (WGS) entry which is preliminary data.</text>
</comment>
<protein>
    <submittedName>
        <fullName evidence="2">Uncharacterized protein</fullName>
    </submittedName>
</protein>
<evidence type="ECO:0000256" key="1">
    <source>
        <dbReference type="SAM" id="MobiDB-lite"/>
    </source>
</evidence>
<name>A0A103QML1_9BURK</name>
<dbReference type="Proteomes" id="UP000064029">
    <property type="component" value="Unassembled WGS sequence"/>
</dbReference>
<evidence type="ECO:0000313" key="2">
    <source>
        <dbReference type="EMBL" id="KVG52151.1"/>
    </source>
</evidence>
<sequence length="133" mass="15114">MRIGGRRVVRDARGFANHTGSDVNAELYERDLDTDEPNTTEWPPPQERRGGRRCETDAIEEGPRARVERAMPREPSRRRREHKAAATAAFRASAWAVEAALSVASFPEARLGQTTRCRTVMIIRDNRRFLILA</sequence>